<accession>A0AAU7VS34</accession>
<evidence type="ECO:0000313" key="1">
    <source>
        <dbReference type="EMBL" id="XBX76916.1"/>
    </source>
</evidence>
<dbReference type="PANTHER" id="PTHR37418">
    <property type="entry name" value="3-KETO-5-AMINOHEXANOATE CLEAVAGE ENZYME-RELATED"/>
    <property type="match status" value="1"/>
</dbReference>
<dbReference type="Pfam" id="PF05853">
    <property type="entry name" value="BKACE"/>
    <property type="match status" value="1"/>
</dbReference>
<gene>
    <name evidence="1" type="ORF">ABS642_13445</name>
</gene>
<dbReference type="EMBL" id="CP158357">
    <property type="protein sequence ID" value="XBX76916.1"/>
    <property type="molecule type" value="Genomic_DNA"/>
</dbReference>
<dbReference type="PANTHER" id="PTHR37418:SF1">
    <property type="entry name" value="3-KETO-5-AMINOHEXANOATE CLEAVAGE PROTEIN"/>
    <property type="match status" value="1"/>
</dbReference>
<proteinExistence type="predicted"/>
<name>A0AAU7VS34_9MICO</name>
<sequence length="259" mass="27246">MPLETDADGQPDRRMLLQVCVNGARDVAQHPWLSTDATVVAGDTAQAVAAGAGAIHVHAKDERGRDSLEGDDVAQWLRAVRAACPGIPVGVTTGAWAEPDVERRLAALAGWTELPDFASVNWHEAGADEVAALLLGRGVGIEAGIWDSSGLEAWRRSPVRGDCLRVLIELPDEAADVVRGHAEGLIAHVAAEEPGIPILLHGEEGSAWAAFDLAVELGLNTRIGLEDVLTLPDGMPASTNAAMVRAAVGRMPVRRNPGR</sequence>
<dbReference type="AlphaFoldDB" id="A0AAU7VS34"/>
<reference evidence="1" key="1">
    <citation type="submission" date="2024-06" db="EMBL/GenBank/DDBJ databases">
        <title>Draft genome sequence of Microbacterium sp. strain A8/3-1, isolated from Oxytropis tragacanthoides Fisch. ex DC. Root nodules in the Altai region of Russia.</title>
        <authorList>
            <person name="Sazanova A."/>
            <person name="Guro P."/>
            <person name="Kuznetsova I."/>
            <person name="Belimov A."/>
            <person name="Safronova V."/>
        </authorList>
    </citation>
    <scope>NUCLEOTIDE SEQUENCE</scope>
    <source>
        <strain evidence="1">A8/3-1</strain>
    </source>
</reference>
<protein>
    <submittedName>
        <fullName evidence="1">3-keto-5-aminohexanoate cleavage protein</fullName>
    </submittedName>
</protein>
<dbReference type="GO" id="GO:0043720">
    <property type="term" value="F:3-keto-5-aminohexanoate cleavage activity"/>
    <property type="evidence" value="ECO:0007669"/>
    <property type="project" value="InterPro"/>
</dbReference>
<dbReference type="InterPro" id="IPR008567">
    <property type="entry name" value="BKACE"/>
</dbReference>
<dbReference type="InterPro" id="IPR013785">
    <property type="entry name" value="Aldolase_TIM"/>
</dbReference>
<dbReference type="Gene3D" id="3.20.20.70">
    <property type="entry name" value="Aldolase class I"/>
    <property type="match status" value="1"/>
</dbReference>
<organism evidence="1">
    <name type="scientific">Microbacterium sp. A8/3-1</name>
    <dbReference type="NCBI Taxonomy" id="3160749"/>
    <lineage>
        <taxon>Bacteria</taxon>
        <taxon>Bacillati</taxon>
        <taxon>Actinomycetota</taxon>
        <taxon>Actinomycetes</taxon>
        <taxon>Micrococcales</taxon>
        <taxon>Microbacteriaceae</taxon>
        <taxon>Microbacterium</taxon>
    </lineage>
</organism>
<dbReference type="RefSeq" id="WP_350350489.1">
    <property type="nucleotide sequence ID" value="NZ_CP158357.1"/>
</dbReference>